<dbReference type="Pfam" id="PF18201">
    <property type="entry name" value="PIH1_CS"/>
    <property type="match status" value="1"/>
</dbReference>
<feature type="region of interest" description="Disordered" evidence="4">
    <location>
        <begin position="434"/>
        <end position="536"/>
    </location>
</feature>
<feature type="compositionally biased region" description="Polar residues" evidence="4">
    <location>
        <begin position="521"/>
        <end position="536"/>
    </location>
</feature>
<reference evidence="7 8" key="1">
    <citation type="journal article" date="2019" name="Gigascience">
        <title>Whole-genome sequence of the oriental lung fluke Paragonimus westermani.</title>
        <authorList>
            <person name="Oey H."/>
            <person name="Zakrzewski M."/>
            <person name="Narain K."/>
            <person name="Devi K.R."/>
            <person name="Agatsuma T."/>
            <person name="Nawaratna S."/>
            <person name="Gobert G.N."/>
            <person name="Jones M.K."/>
            <person name="Ragan M.A."/>
            <person name="McManus D.P."/>
            <person name="Krause L."/>
        </authorList>
    </citation>
    <scope>NUCLEOTIDE SEQUENCE [LARGE SCALE GENOMIC DNA]</scope>
    <source>
        <strain evidence="7 8">IND2009</strain>
    </source>
</reference>
<dbReference type="PANTHER" id="PTHR22997">
    <property type="entry name" value="PIH1 DOMAIN-CONTAINING PROTEIN 1"/>
    <property type="match status" value="1"/>
</dbReference>
<evidence type="ECO:0000313" key="7">
    <source>
        <dbReference type="EMBL" id="KAA3680805.1"/>
    </source>
</evidence>
<feature type="domain" description="PIH1 N-terminal" evidence="5">
    <location>
        <begin position="42"/>
        <end position="80"/>
    </location>
</feature>
<dbReference type="GO" id="GO:0120293">
    <property type="term" value="C:dynein axonemal particle"/>
    <property type="evidence" value="ECO:0007669"/>
    <property type="project" value="UniProtKB-SubCell"/>
</dbReference>
<feature type="domain" description="PIH1D1/2/3 CS-like" evidence="6">
    <location>
        <begin position="327"/>
        <end position="425"/>
    </location>
</feature>
<feature type="region of interest" description="Disordered" evidence="4">
    <location>
        <begin position="962"/>
        <end position="985"/>
    </location>
</feature>
<feature type="compositionally biased region" description="Basic residues" evidence="4">
    <location>
        <begin position="1011"/>
        <end position="1026"/>
    </location>
</feature>
<comment type="subcellular location">
    <subcellularLocation>
        <location evidence="3">Cytoplasm</location>
    </subcellularLocation>
    <subcellularLocation>
        <location evidence="2">Dynein axonemal particle</location>
    </subcellularLocation>
</comment>
<keyword evidence="8" id="KW-1185">Reference proteome</keyword>
<feature type="compositionally biased region" description="Low complexity" evidence="4">
    <location>
        <begin position="1034"/>
        <end position="1046"/>
    </location>
</feature>
<evidence type="ECO:0000256" key="2">
    <source>
        <dbReference type="ARBA" id="ARBA00024190"/>
    </source>
</evidence>
<comment type="caution">
    <text evidence="7">The sequence shown here is derived from an EMBL/GenBank/DDBJ whole genome shotgun (WGS) entry which is preliminary data.</text>
</comment>
<accession>A0A5J4NYU1</accession>
<protein>
    <recommendedName>
        <fullName evidence="3">Protein kintoun</fullName>
    </recommendedName>
    <alternativeName>
        <fullName evidence="3">Dynein assembly factor 2, axonemal homolog</fullName>
    </alternativeName>
</protein>
<evidence type="ECO:0000256" key="4">
    <source>
        <dbReference type="SAM" id="MobiDB-lite"/>
    </source>
</evidence>
<feature type="compositionally biased region" description="Polar residues" evidence="4">
    <location>
        <begin position="444"/>
        <end position="476"/>
    </location>
</feature>
<feature type="region of interest" description="Disordered" evidence="4">
    <location>
        <begin position="1011"/>
        <end position="1057"/>
    </location>
</feature>
<comment type="similarity">
    <text evidence="3">Belongs to the PIH1 family. Kintoun subfamily.</text>
</comment>
<dbReference type="HAMAP" id="MF_03069">
    <property type="entry name" value="Kintoun"/>
    <property type="match status" value="1"/>
</dbReference>
<organism evidence="7 8">
    <name type="scientific">Paragonimus westermani</name>
    <dbReference type="NCBI Taxonomy" id="34504"/>
    <lineage>
        <taxon>Eukaryota</taxon>
        <taxon>Metazoa</taxon>
        <taxon>Spiralia</taxon>
        <taxon>Lophotrochozoa</taxon>
        <taxon>Platyhelminthes</taxon>
        <taxon>Trematoda</taxon>
        <taxon>Digenea</taxon>
        <taxon>Plagiorchiida</taxon>
        <taxon>Troglotremata</taxon>
        <taxon>Troglotrematidae</taxon>
        <taxon>Paragonimus</taxon>
    </lineage>
</organism>
<keyword evidence="1 3" id="KW-0963">Cytoplasm</keyword>
<evidence type="ECO:0000256" key="3">
    <source>
        <dbReference type="HAMAP-Rule" id="MF_03069"/>
    </source>
</evidence>
<evidence type="ECO:0000313" key="8">
    <source>
        <dbReference type="Proteomes" id="UP000324629"/>
    </source>
</evidence>
<name>A0A5J4NYU1_9TREM</name>
<feature type="compositionally biased region" description="Basic residues" evidence="4">
    <location>
        <begin position="482"/>
        <end position="495"/>
    </location>
</feature>
<dbReference type="EMBL" id="QNGE01000347">
    <property type="protein sequence ID" value="KAA3680805.1"/>
    <property type="molecule type" value="Genomic_DNA"/>
</dbReference>
<dbReference type="InterPro" id="IPR050734">
    <property type="entry name" value="PIH1/Kintoun_subfamily"/>
</dbReference>
<dbReference type="InterPro" id="IPR012981">
    <property type="entry name" value="PIH1_N"/>
</dbReference>
<dbReference type="Proteomes" id="UP000324629">
    <property type="component" value="Unassembled WGS sequence"/>
</dbReference>
<dbReference type="AlphaFoldDB" id="A0A5J4NYU1"/>
<proteinExistence type="inferred from homology"/>
<evidence type="ECO:0000256" key="1">
    <source>
        <dbReference type="ARBA" id="ARBA00022490"/>
    </source>
</evidence>
<gene>
    <name evidence="7" type="ORF">DEA37_0003510</name>
</gene>
<dbReference type="CDD" id="cd00298">
    <property type="entry name" value="ACD_sHsps_p23-like"/>
    <property type="match status" value="1"/>
</dbReference>
<evidence type="ECO:0000259" key="5">
    <source>
        <dbReference type="Pfam" id="PF08190"/>
    </source>
</evidence>
<sequence length="1176" mass="129263">MARDGLGVFGEMNLTSNEVLRLKKAFGDPEFRKLFKEYADEISDPQNRKRYEEEIRLMEKERGMDVEFINPVPGHCLKTRHWPKLDSPPDESCVTGSATVTDNVKVFINICKSEKVGQPVMKAARNSAGKQVPNGCYWSLPHCFTPPREDFDKNKNRAIVYDVAFHSKAFELAMTSPAMRRLLDVTAIEGVQRQFDLCLGKTAQQALYLSQLLKATKVSGAAPNQEPVFDSNSSRSESVALEEALLRSVRLLKGIAYKGVARPTVIRRRRPDYDQCHSELKRRTAEDIENCQDPNQREALRRLASFPYSSTSADQRENDSFNCNLPVEPTHSITYSSDYDMVNCRDAPDVCPLRPPDRLRIAVNLPGLQSSSCLDLEVTSTHLHLHSEKPVAYNLELTLPYEVDDSQGVARFDKSTSVLTVTVPLAKTSGLNPDGSVTMCPPDASTSVDLTPQSPMVETTSIASEPSSACPTSTGPDNPVTHLKRKRRKRNRRRSSTSDTGSESDTLASNHLSSPELPDSSAKTPPTMATCNEDSISTPTQVDDVAQSNSPYSSSLIVPVTQIGFQQLYVSKDRRLAPVRFRQDPFCFSILLSVRGILPETMRINWAVEPLVAADSDGEGASAAYHVDSSTNATHPLLLLLTFSSRGAGGCTMDWGLVIRCPSCSSNLRVACREQFSPTKLNPTTTVEEEIIDAAPIEQFSKCYLQDPPRIVSSAFSTANAVLVLTKPLVTRSANELSVPYSGEMRRLLNSPSVWWNSVAIGRTLTAGMQECPFVGVETCLLTHLVNMRAEGGVTIVPSGPLKIQSMSTTRCEIIWRRSGEMPTTEPPSDSTCSSAVVTDLAVDSLLGPTSPSSSSCQPSVQKGRARKELVCAPLVLKSILKQRSYSESSGDEQVAGSCALRDAGLADTRTDHILSSDEFPTASSDEDDEQPDLGYDSRTLVKLSASDWHIRRCISNEKLHSTSENEHTYPGHTAGKGGRQRRRSVNFSSHDQQLAYSPRDTVEALHHALMNRRKKARRRETRRRNLSGPTEISSSEVSLPKSSKQSGKKLSRPFSGNNSVLETSGLKSFANLPVDQPFCSTDSGDLPRRTVEPKTTVEASLAVVDSSCITPDTFRDTTYAPSLVKEEIAPDKAMQHLVVSSKVTEPERSEVRSVEHFSQCAVHLSAAPILELDEE</sequence>
<dbReference type="GO" id="GO:0070286">
    <property type="term" value="P:axonemal dynein complex assembly"/>
    <property type="evidence" value="ECO:0007669"/>
    <property type="project" value="UniProtKB-UniRule"/>
</dbReference>
<feature type="region of interest" description="Disordered" evidence="4">
    <location>
        <begin position="910"/>
        <end position="937"/>
    </location>
</feature>
<dbReference type="Pfam" id="PF08190">
    <property type="entry name" value="PIH1"/>
    <property type="match status" value="2"/>
</dbReference>
<comment type="function">
    <text evidence="3">Required for cytoplasmic pre-assembly of axonemal dyneins, thereby playing a central role in motility in cilia and flagella. Involved in pre-assembly of dynein arm complexes in the cytoplasm before intraflagellar transport loads them for the ciliary compartment.</text>
</comment>
<feature type="domain" description="PIH1 N-terminal" evidence="5">
    <location>
        <begin position="91"/>
        <end position="203"/>
    </location>
</feature>
<feature type="compositionally biased region" description="Low complexity" evidence="4">
    <location>
        <begin position="497"/>
        <end position="506"/>
    </location>
</feature>
<dbReference type="InterPro" id="IPR041442">
    <property type="entry name" value="PIH1D1/2/3_CS-like"/>
</dbReference>
<dbReference type="InterPro" id="IPR034727">
    <property type="entry name" value="Kintoun"/>
</dbReference>
<dbReference type="GO" id="GO:0060285">
    <property type="term" value="P:cilium-dependent cell motility"/>
    <property type="evidence" value="ECO:0007669"/>
    <property type="project" value="UniProtKB-UniRule"/>
</dbReference>
<evidence type="ECO:0000259" key="6">
    <source>
        <dbReference type="Pfam" id="PF18201"/>
    </source>
</evidence>
<dbReference type="PANTHER" id="PTHR22997:SF3">
    <property type="entry name" value="PROTEIN KINTOUN"/>
    <property type="match status" value="1"/>
</dbReference>